<name>J9GYB2_9ZZZZ</name>
<evidence type="ECO:0000256" key="1">
    <source>
        <dbReference type="SAM" id="MobiDB-lite"/>
    </source>
</evidence>
<dbReference type="AlphaFoldDB" id="J9GYB2"/>
<gene>
    <name evidence="2" type="ORF">EVA_06084</name>
</gene>
<feature type="compositionally biased region" description="Basic residues" evidence="1">
    <location>
        <begin position="44"/>
        <end position="56"/>
    </location>
</feature>
<reference evidence="2" key="1">
    <citation type="journal article" date="2012" name="PLoS ONE">
        <title>Gene sets for utilization of primary and secondary nutrition supplies in the distal gut of endangered iberian lynx.</title>
        <authorList>
            <person name="Alcaide M."/>
            <person name="Messina E."/>
            <person name="Richter M."/>
            <person name="Bargiela R."/>
            <person name="Peplies J."/>
            <person name="Huws S.A."/>
            <person name="Newbold C.J."/>
            <person name="Golyshin P.N."/>
            <person name="Simon M.A."/>
            <person name="Lopez G."/>
            <person name="Yakimov M.M."/>
            <person name="Ferrer M."/>
        </authorList>
    </citation>
    <scope>NUCLEOTIDE SEQUENCE</scope>
</reference>
<evidence type="ECO:0000313" key="2">
    <source>
        <dbReference type="EMBL" id="EJX05810.1"/>
    </source>
</evidence>
<feature type="region of interest" description="Disordered" evidence="1">
    <location>
        <begin position="1"/>
        <end position="107"/>
    </location>
</feature>
<comment type="caution">
    <text evidence="2">The sequence shown here is derived from an EMBL/GenBank/DDBJ whole genome shotgun (WGS) entry which is preliminary data.</text>
</comment>
<sequence length="107" mass="12213">MPASPAQHDARPRARRFGLQAGRLPGQDRRHPRAGVQVPLRPQLPRRRPGCQKRRRPAEPPAAGRHVPRRLRARHAPDYRQPLPGKRRLRRVFGRGPLDYAPGRAAE</sequence>
<accession>J9GYB2</accession>
<dbReference type="EMBL" id="AMCI01001353">
    <property type="protein sequence ID" value="EJX05810.1"/>
    <property type="molecule type" value="Genomic_DNA"/>
</dbReference>
<proteinExistence type="predicted"/>
<protein>
    <submittedName>
        <fullName evidence="2">Uncharacterized protein</fullName>
    </submittedName>
</protein>
<organism evidence="2">
    <name type="scientific">gut metagenome</name>
    <dbReference type="NCBI Taxonomy" id="749906"/>
    <lineage>
        <taxon>unclassified sequences</taxon>
        <taxon>metagenomes</taxon>
        <taxon>organismal metagenomes</taxon>
    </lineage>
</organism>